<reference evidence="1 2" key="1">
    <citation type="submission" date="2014-10" db="EMBL/GenBank/DDBJ databases">
        <title>Pedobacter Kyungheensis.</title>
        <authorList>
            <person name="Anderson B.M."/>
            <person name="Newman J.D."/>
        </authorList>
    </citation>
    <scope>NUCLEOTIDE SEQUENCE [LARGE SCALE GENOMIC DNA]</scope>
    <source>
        <strain evidence="1 2">KACC 16221</strain>
    </source>
</reference>
<accession>A0A0C1FJ56</accession>
<proteinExistence type="predicted"/>
<keyword evidence="2" id="KW-1185">Reference proteome</keyword>
<evidence type="ECO:0000313" key="1">
    <source>
        <dbReference type="EMBL" id="KIA87949.1"/>
    </source>
</evidence>
<organism evidence="1 2">
    <name type="scientific">Pedobacter kyungheensis</name>
    <dbReference type="NCBI Taxonomy" id="1069985"/>
    <lineage>
        <taxon>Bacteria</taxon>
        <taxon>Pseudomonadati</taxon>
        <taxon>Bacteroidota</taxon>
        <taxon>Sphingobacteriia</taxon>
        <taxon>Sphingobacteriales</taxon>
        <taxon>Sphingobacteriaceae</taxon>
        <taxon>Pedobacter</taxon>
    </lineage>
</organism>
<evidence type="ECO:0000313" key="2">
    <source>
        <dbReference type="Proteomes" id="UP000031246"/>
    </source>
</evidence>
<protein>
    <submittedName>
        <fullName evidence="1">Uncharacterized protein</fullName>
    </submittedName>
</protein>
<sequence>MVFGTRIIGVQNRVAGVQNGVIGVRNKVIGVRNGVAGVRNEDHWRLESLKSEVRSPKSGCLIYRSLLRCA</sequence>
<dbReference type="Proteomes" id="UP000031246">
    <property type="component" value="Unassembled WGS sequence"/>
</dbReference>
<comment type="caution">
    <text evidence="1">The sequence shown here is derived from an EMBL/GenBank/DDBJ whole genome shotgun (WGS) entry which is preliminary data.</text>
</comment>
<dbReference type="AlphaFoldDB" id="A0A0C1FJ56"/>
<gene>
    <name evidence="1" type="ORF">OC25_26540</name>
</gene>
<name>A0A0C1FJ56_9SPHI</name>
<dbReference type="EMBL" id="JSYN01000060">
    <property type="protein sequence ID" value="KIA87949.1"/>
    <property type="molecule type" value="Genomic_DNA"/>
</dbReference>